<sequence>MEERVGPNAADDPQSQSLRPEPTSPTNSDNNNNLSLQLALPPARRPLETYVIQVPKDQIYRVPPPEHAIIVENHRKAAAKPAAGGKKRKRPCLMILIWIVIVLVVIGAIIGISLAVLYHHFTPKAPIFSLSSLHVKQFPDRPARFDVTLKVNNPNEKMGIKYGGFSDEDARLIFWTKTIGTGQIARLHQNGGVSEVVHVKLDGPEDVPVPPNVQKSMNDKKPEHQMTLELKLNSPLKLNVWKLQMWKREMDVVCKFRVNTLGVGTKIMSQDCKTTLS</sequence>
<evidence type="ECO:0000256" key="1">
    <source>
        <dbReference type="ARBA" id="ARBA00004370"/>
    </source>
</evidence>
<feature type="transmembrane region" description="Helical" evidence="4">
    <location>
        <begin position="95"/>
        <end position="118"/>
    </location>
</feature>
<evidence type="ECO:0000256" key="2">
    <source>
        <dbReference type="ARBA" id="ARBA00023136"/>
    </source>
</evidence>
<dbReference type="Gramene" id="OMO56064">
    <property type="protein sequence ID" value="OMO56064"/>
    <property type="gene ID" value="CCACVL1_26793"/>
</dbReference>
<reference evidence="5 6" key="1">
    <citation type="submission" date="2013-09" db="EMBL/GenBank/DDBJ databases">
        <title>Corchorus capsularis genome sequencing.</title>
        <authorList>
            <person name="Alam M."/>
            <person name="Haque M.S."/>
            <person name="Islam M.S."/>
            <person name="Emdad E.M."/>
            <person name="Islam M.M."/>
            <person name="Ahmed B."/>
            <person name="Halim A."/>
            <person name="Hossen Q.M.M."/>
            <person name="Hossain M.Z."/>
            <person name="Ahmed R."/>
            <person name="Khan M.M."/>
            <person name="Islam R."/>
            <person name="Rashid M.M."/>
            <person name="Khan S.A."/>
            <person name="Rahman M.S."/>
            <person name="Alam M."/>
        </authorList>
    </citation>
    <scope>NUCLEOTIDE SEQUENCE [LARGE SCALE GENOMIC DNA]</scope>
    <source>
        <strain evidence="6">cv. CVL-1</strain>
        <tissue evidence="5">Whole seedling</tissue>
    </source>
</reference>
<comment type="caution">
    <text evidence="5">The sequence shown here is derived from an EMBL/GenBank/DDBJ whole genome shotgun (WGS) entry which is preliminary data.</text>
</comment>
<dbReference type="STRING" id="210143.A0A1R3GD87"/>
<keyword evidence="2 4" id="KW-0472">Membrane</keyword>
<dbReference type="EMBL" id="AWWV01014536">
    <property type="protein sequence ID" value="OMO56064.1"/>
    <property type="molecule type" value="Genomic_DNA"/>
</dbReference>
<dbReference type="GO" id="GO:0098542">
    <property type="term" value="P:defense response to other organism"/>
    <property type="evidence" value="ECO:0007669"/>
    <property type="project" value="InterPro"/>
</dbReference>
<gene>
    <name evidence="5" type="ORF">CCACVL1_26793</name>
</gene>
<evidence type="ECO:0000313" key="5">
    <source>
        <dbReference type="EMBL" id="OMO56064.1"/>
    </source>
</evidence>
<dbReference type="OrthoDB" id="996955at2759"/>
<keyword evidence="4" id="KW-1133">Transmembrane helix</keyword>
<dbReference type="GO" id="GO:0005886">
    <property type="term" value="C:plasma membrane"/>
    <property type="evidence" value="ECO:0007669"/>
    <property type="project" value="TreeGrafter"/>
</dbReference>
<dbReference type="Proteomes" id="UP000188268">
    <property type="component" value="Unassembled WGS sequence"/>
</dbReference>
<evidence type="ECO:0000256" key="4">
    <source>
        <dbReference type="SAM" id="Phobius"/>
    </source>
</evidence>
<organism evidence="5 6">
    <name type="scientific">Corchorus capsularis</name>
    <name type="common">Jute</name>
    <dbReference type="NCBI Taxonomy" id="210143"/>
    <lineage>
        <taxon>Eukaryota</taxon>
        <taxon>Viridiplantae</taxon>
        <taxon>Streptophyta</taxon>
        <taxon>Embryophyta</taxon>
        <taxon>Tracheophyta</taxon>
        <taxon>Spermatophyta</taxon>
        <taxon>Magnoliopsida</taxon>
        <taxon>eudicotyledons</taxon>
        <taxon>Gunneridae</taxon>
        <taxon>Pentapetalae</taxon>
        <taxon>rosids</taxon>
        <taxon>malvids</taxon>
        <taxon>Malvales</taxon>
        <taxon>Malvaceae</taxon>
        <taxon>Grewioideae</taxon>
        <taxon>Apeibeae</taxon>
        <taxon>Corchorus</taxon>
    </lineage>
</organism>
<feature type="region of interest" description="Disordered" evidence="3">
    <location>
        <begin position="1"/>
        <end position="34"/>
    </location>
</feature>
<keyword evidence="6" id="KW-1185">Reference proteome</keyword>
<dbReference type="AlphaFoldDB" id="A0A1R3GD87"/>
<dbReference type="OMA" id="STWHRPT"/>
<comment type="subcellular location">
    <subcellularLocation>
        <location evidence="1">Membrane</location>
    </subcellularLocation>
</comment>
<feature type="compositionally biased region" description="Low complexity" evidence="3">
    <location>
        <begin position="20"/>
        <end position="34"/>
    </location>
</feature>
<evidence type="ECO:0000256" key="3">
    <source>
        <dbReference type="SAM" id="MobiDB-lite"/>
    </source>
</evidence>
<evidence type="ECO:0000313" key="6">
    <source>
        <dbReference type="Proteomes" id="UP000188268"/>
    </source>
</evidence>
<dbReference type="PANTHER" id="PTHR31234">
    <property type="entry name" value="LATE EMBRYOGENESIS ABUNDANT (LEA) HYDROXYPROLINE-RICH GLYCOPROTEIN FAMILY"/>
    <property type="match status" value="1"/>
</dbReference>
<dbReference type="InterPro" id="IPR044839">
    <property type="entry name" value="NDR1-like"/>
</dbReference>
<protein>
    <recommendedName>
        <fullName evidence="7">Late embryogenesis abundant protein, LEA-14</fullName>
    </recommendedName>
</protein>
<evidence type="ECO:0008006" key="7">
    <source>
        <dbReference type="Google" id="ProtNLM"/>
    </source>
</evidence>
<keyword evidence="4" id="KW-0812">Transmembrane</keyword>
<accession>A0A1R3GD87</accession>
<name>A0A1R3GD87_COCAP</name>
<proteinExistence type="predicted"/>
<dbReference type="PANTHER" id="PTHR31234:SF68">
    <property type="entry name" value="EXPRESSED PROTEIN"/>
    <property type="match status" value="1"/>
</dbReference>